<evidence type="ECO:0000256" key="1">
    <source>
        <dbReference type="SAM" id="MobiDB-lite"/>
    </source>
</evidence>
<reference evidence="2 3" key="1">
    <citation type="journal article" date="2018" name="Front. Microbiol.">
        <title>Genome-Wide Analysis of Corynespora cassiicola Leaf Fall Disease Putative Effectors.</title>
        <authorList>
            <person name="Lopez D."/>
            <person name="Ribeiro S."/>
            <person name="Label P."/>
            <person name="Fumanal B."/>
            <person name="Venisse J.S."/>
            <person name="Kohler A."/>
            <person name="de Oliveira R.R."/>
            <person name="Labutti K."/>
            <person name="Lipzen A."/>
            <person name="Lail K."/>
            <person name="Bauer D."/>
            <person name="Ohm R.A."/>
            <person name="Barry K.W."/>
            <person name="Spatafora J."/>
            <person name="Grigoriev I.V."/>
            <person name="Martin F.M."/>
            <person name="Pujade-Renaud V."/>
        </authorList>
    </citation>
    <scope>NUCLEOTIDE SEQUENCE [LARGE SCALE GENOMIC DNA]</scope>
    <source>
        <strain evidence="2 3">Philippines</strain>
    </source>
</reference>
<dbReference type="AlphaFoldDB" id="A0A2T2P6B9"/>
<dbReference type="Proteomes" id="UP000240883">
    <property type="component" value="Unassembled WGS sequence"/>
</dbReference>
<evidence type="ECO:0000313" key="2">
    <source>
        <dbReference type="EMBL" id="PSN73231.1"/>
    </source>
</evidence>
<feature type="region of interest" description="Disordered" evidence="1">
    <location>
        <begin position="35"/>
        <end position="60"/>
    </location>
</feature>
<name>A0A2T2P6B9_CORCC</name>
<organism evidence="2 3">
    <name type="scientific">Corynespora cassiicola Philippines</name>
    <dbReference type="NCBI Taxonomy" id="1448308"/>
    <lineage>
        <taxon>Eukaryota</taxon>
        <taxon>Fungi</taxon>
        <taxon>Dikarya</taxon>
        <taxon>Ascomycota</taxon>
        <taxon>Pezizomycotina</taxon>
        <taxon>Dothideomycetes</taxon>
        <taxon>Pleosporomycetidae</taxon>
        <taxon>Pleosporales</taxon>
        <taxon>Corynesporascaceae</taxon>
        <taxon>Corynespora</taxon>
    </lineage>
</organism>
<sequence length="133" mass="15195">MRRGTMHPRGSMYASPFLPRLLLRFPLRGCTAQLHGKSRAKKGQDCRRHRKKKPDPTTRNFVSAMGVLSTRIPNVQHPPRHIHIYEGISIRSWESCRQRTSRTFSEDSFTHHHSMSSFSTPMVGTAVGEGKDI</sequence>
<accession>A0A2T2P6B9</accession>
<keyword evidence="3" id="KW-1185">Reference proteome</keyword>
<feature type="compositionally biased region" description="Basic residues" evidence="1">
    <location>
        <begin position="36"/>
        <end position="53"/>
    </location>
</feature>
<proteinExistence type="predicted"/>
<feature type="region of interest" description="Disordered" evidence="1">
    <location>
        <begin position="111"/>
        <end position="133"/>
    </location>
</feature>
<protein>
    <submittedName>
        <fullName evidence="2">Uncharacterized protein</fullName>
    </submittedName>
</protein>
<gene>
    <name evidence="2" type="ORF">BS50DRAFT_182480</name>
</gene>
<dbReference type="EMBL" id="KZ678129">
    <property type="protein sequence ID" value="PSN73231.1"/>
    <property type="molecule type" value="Genomic_DNA"/>
</dbReference>
<evidence type="ECO:0000313" key="3">
    <source>
        <dbReference type="Proteomes" id="UP000240883"/>
    </source>
</evidence>